<feature type="domain" description="DZANK-type" evidence="3">
    <location>
        <begin position="3"/>
        <end position="56"/>
    </location>
</feature>
<name>A0A921GFM8_9ACTN</name>
<protein>
    <submittedName>
        <fullName evidence="4">Zinc ribbon domain-containing protein</fullName>
    </submittedName>
</protein>
<reference evidence="4" key="2">
    <citation type="submission" date="2021-09" db="EMBL/GenBank/DDBJ databases">
        <authorList>
            <person name="Gilroy R."/>
        </authorList>
    </citation>
    <scope>NUCLEOTIDE SEQUENCE</scope>
    <source>
        <strain evidence="4">CHK124-7917</strain>
    </source>
</reference>
<comment type="caution">
    <text evidence="4">The sequence shown here is derived from an EMBL/GenBank/DDBJ whole genome shotgun (WGS) entry which is preliminary data.</text>
</comment>
<dbReference type="Proteomes" id="UP000697330">
    <property type="component" value="Unassembled WGS sequence"/>
</dbReference>
<evidence type="ECO:0000313" key="4">
    <source>
        <dbReference type="EMBL" id="HJF44989.1"/>
    </source>
</evidence>
<dbReference type="InterPro" id="IPR038587">
    <property type="entry name" value="Ribosomal_eL40_sf"/>
</dbReference>
<dbReference type="Gene3D" id="4.10.1060.50">
    <property type="match status" value="1"/>
</dbReference>
<evidence type="ECO:0000256" key="1">
    <source>
        <dbReference type="SAM" id="MobiDB-lite"/>
    </source>
</evidence>
<evidence type="ECO:0000259" key="3">
    <source>
        <dbReference type="Pfam" id="PF12773"/>
    </source>
</evidence>
<accession>A0A921GFM8</accession>
<reference evidence="4" key="1">
    <citation type="journal article" date="2021" name="PeerJ">
        <title>Extensive microbial diversity within the chicken gut microbiome revealed by metagenomics and culture.</title>
        <authorList>
            <person name="Gilroy R."/>
            <person name="Ravi A."/>
            <person name="Getino M."/>
            <person name="Pursley I."/>
            <person name="Horton D.L."/>
            <person name="Alikhan N.F."/>
            <person name="Baker D."/>
            <person name="Gharbi K."/>
            <person name="Hall N."/>
            <person name="Watson M."/>
            <person name="Adriaenssens E.M."/>
            <person name="Foster-Nyarko E."/>
            <person name="Jarju S."/>
            <person name="Secka A."/>
            <person name="Antonio M."/>
            <person name="Oren A."/>
            <person name="Chaudhuri R.R."/>
            <person name="La Ragione R."/>
            <person name="Hildebrand F."/>
            <person name="Pallen M.J."/>
        </authorList>
    </citation>
    <scope>NUCLEOTIDE SEQUENCE</scope>
    <source>
        <strain evidence="4">CHK124-7917</strain>
    </source>
</reference>
<dbReference type="AlphaFoldDB" id="A0A921GFM8"/>
<feature type="region of interest" description="Disordered" evidence="1">
    <location>
        <begin position="56"/>
        <end position="94"/>
    </location>
</feature>
<proteinExistence type="predicted"/>
<keyword evidence="2" id="KW-0812">Transmembrane</keyword>
<keyword evidence="2" id="KW-1133">Transmembrane helix</keyword>
<dbReference type="InterPro" id="IPR025874">
    <property type="entry name" value="DZR"/>
</dbReference>
<organism evidence="4 5">
    <name type="scientific">Thermophilibacter provencensis</name>
    <dbReference type="NCBI Taxonomy" id="1852386"/>
    <lineage>
        <taxon>Bacteria</taxon>
        <taxon>Bacillati</taxon>
        <taxon>Actinomycetota</taxon>
        <taxon>Coriobacteriia</taxon>
        <taxon>Coriobacteriales</taxon>
        <taxon>Atopobiaceae</taxon>
        <taxon>Thermophilibacter</taxon>
    </lineage>
</organism>
<gene>
    <name evidence="4" type="ORF">K8U72_04305</name>
</gene>
<feature type="transmembrane region" description="Helical" evidence="2">
    <location>
        <begin position="126"/>
        <end position="149"/>
    </location>
</feature>
<evidence type="ECO:0000256" key="2">
    <source>
        <dbReference type="SAM" id="Phobius"/>
    </source>
</evidence>
<dbReference type="Pfam" id="PF12773">
    <property type="entry name" value="DZR"/>
    <property type="match status" value="1"/>
</dbReference>
<keyword evidence="2" id="KW-0472">Membrane</keyword>
<dbReference type="RefSeq" id="WP_274958886.1">
    <property type="nucleotide sequence ID" value="NZ_CAUWLO010000002.1"/>
</dbReference>
<sequence length="326" mass="33922">MICPACGGRVPDGSLTCPRCHETIDATQRISLSDAAWCPGCGALLPPGADVCPKCGSSVRPEEPEAAPARPTRDLDLPDIGATGELGEAEDAEETGVITRIESALPSVDDASSPVSRSDRMPRTRAFLLAGLLAVLVVGGATVLITHPWDPSATRISATTPADTSMSGFPGFLETLVGQDGNRAGEAQTIEDTLSDAHDSLGSLSSRVDESERLLRSDGVLSSTSSEDRAAGLEAARGISIEVSNLISDIGELDDGSEGVSEAVDHLETLGNWLRNRCDALTEAWQISADSADPSADAEAITQAMSAGSAFQRLFSQNYDAWDPAA</sequence>
<evidence type="ECO:0000313" key="5">
    <source>
        <dbReference type="Proteomes" id="UP000697330"/>
    </source>
</evidence>
<dbReference type="EMBL" id="DYWQ01000065">
    <property type="protein sequence ID" value="HJF44989.1"/>
    <property type="molecule type" value="Genomic_DNA"/>
</dbReference>